<keyword evidence="7 8" id="KW-0472">Membrane</keyword>
<dbReference type="RefSeq" id="WP_151597378.1">
    <property type="nucleotide sequence ID" value="NZ_WBMS02000031.1"/>
</dbReference>
<proteinExistence type="inferred from homology"/>
<evidence type="ECO:0000256" key="2">
    <source>
        <dbReference type="ARBA" id="ARBA00022448"/>
    </source>
</evidence>
<reference evidence="11" key="1">
    <citation type="submission" date="2019-12" db="EMBL/GenBank/DDBJ databases">
        <title>Actinomadura physcomitrii sp. nov., a novel actinomycete isolated from moss [Physcomitrium sphaericum (Ludw) Fuernr].</title>
        <authorList>
            <person name="Zhuang X."/>
        </authorList>
    </citation>
    <scope>NUCLEOTIDE SEQUENCE [LARGE SCALE GENOMIC DNA]</scope>
    <source>
        <strain evidence="11">LD22</strain>
    </source>
</reference>
<feature type="transmembrane region" description="Helical" evidence="8">
    <location>
        <begin position="118"/>
        <end position="140"/>
    </location>
</feature>
<dbReference type="AlphaFoldDB" id="A0A6I4MRF9"/>
<keyword evidence="4 8" id="KW-0812">Transmembrane</keyword>
<dbReference type="PROSITE" id="PS50928">
    <property type="entry name" value="ABC_TM1"/>
    <property type="match status" value="1"/>
</dbReference>
<keyword evidence="6 8" id="KW-1133">Transmembrane helix</keyword>
<feature type="transmembrane region" description="Helical" evidence="8">
    <location>
        <begin position="41"/>
        <end position="59"/>
    </location>
</feature>
<dbReference type="EMBL" id="WBMS02000031">
    <property type="protein sequence ID" value="MWA04876.1"/>
    <property type="molecule type" value="Genomic_DNA"/>
</dbReference>
<dbReference type="PANTHER" id="PTHR30614">
    <property type="entry name" value="MEMBRANE COMPONENT OF AMINO ACID ABC TRANSPORTER"/>
    <property type="match status" value="1"/>
</dbReference>
<name>A0A6I4MRF9_9ACTN</name>
<evidence type="ECO:0000256" key="9">
    <source>
        <dbReference type="SAM" id="MobiDB-lite"/>
    </source>
</evidence>
<dbReference type="GO" id="GO:0022857">
    <property type="term" value="F:transmembrane transporter activity"/>
    <property type="evidence" value="ECO:0007669"/>
    <property type="project" value="InterPro"/>
</dbReference>
<dbReference type="PANTHER" id="PTHR30614:SF0">
    <property type="entry name" value="L-CYSTINE TRANSPORT SYSTEM PERMEASE PROTEIN TCYL"/>
    <property type="match status" value="1"/>
</dbReference>
<evidence type="ECO:0000259" key="10">
    <source>
        <dbReference type="PROSITE" id="PS50928"/>
    </source>
</evidence>
<dbReference type="InterPro" id="IPR000515">
    <property type="entry name" value="MetI-like"/>
</dbReference>
<dbReference type="GO" id="GO:0006865">
    <property type="term" value="P:amino acid transport"/>
    <property type="evidence" value="ECO:0007669"/>
    <property type="project" value="UniProtKB-KW"/>
</dbReference>
<dbReference type="Proteomes" id="UP000462055">
    <property type="component" value="Unassembled WGS sequence"/>
</dbReference>
<feature type="domain" description="ABC transmembrane type-1" evidence="10">
    <location>
        <begin position="82"/>
        <end position="282"/>
    </location>
</feature>
<feature type="transmembrane region" description="Helical" evidence="8">
    <location>
        <begin position="263"/>
        <end position="285"/>
    </location>
</feature>
<feature type="transmembrane region" description="Helical" evidence="8">
    <location>
        <begin position="86"/>
        <end position="106"/>
    </location>
</feature>
<comment type="similarity">
    <text evidence="8">Belongs to the binding-protein-dependent transport system permease family.</text>
</comment>
<sequence length="320" mass="34777">MTPPSAAEGGDAVVERPAAAEPASRPELPDDLARGFPIGQAIGWVVLVAFVAWLLWLFLDNPNLDMAVVRHNLFNANILKGLRNTLMFAVCAEIAGLVIGVIVGFGRLSAVRVFRTAAWLYVWVFRSTPLVVQILLWGNLALLLPKLGVGPWHTETNQVMTPFVAGVTALALHEAAYIAEIVRSGVTSVPEGQREAAAALGLSWWVTQRRLILPQALRVMIPPAGSAFVLLLKSTSLVVVISGGDLLTEAQNIASVNMHTIELLLVATLWFLLVTSVAAVGQRYLERRYDRQNRREPVRGPRWPLGHLGRGTSRKAGARA</sequence>
<feature type="transmembrane region" description="Helical" evidence="8">
    <location>
        <begin position="219"/>
        <end position="243"/>
    </location>
</feature>
<evidence type="ECO:0000256" key="1">
    <source>
        <dbReference type="ARBA" id="ARBA00004651"/>
    </source>
</evidence>
<keyword evidence="5" id="KW-0029">Amino-acid transport</keyword>
<keyword evidence="2 8" id="KW-0813">Transport</keyword>
<keyword evidence="12" id="KW-1185">Reference proteome</keyword>
<accession>A0A6I4MRF9</accession>
<dbReference type="Pfam" id="PF00528">
    <property type="entry name" value="BPD_transp_1"/>
    <property type="match status" value="1"/>
</dbReference>
<evidence type="ECO:0000256" key="7">
    <source>
        <dbReference type="ARBA" id="ARBA00023136"/>
    </source>
</evidence>
<dbReference type="CDD" id="cd06261">
    <property type="entry name" value="TM_PBP2"/>
    <property type="match status" value="1"/>
</dbReference>
<organism evidence="11 12">
    <name type="scientific">Actinomadura physcomitrii</name>
    <dbReference type="NCBI Taxonomy" id="2650748"/>
    <lineage>
        <taxon>Bacteria</taxon>
        <taxon>Bacillati</taxon>
        <taxon>Actinomycetota</taxon>
        <taxon>Actinomycetes</taxon>
        <taxon>Streptosporangiales</taxon>
        <taxon>Thermomonosporaceae</taxon>
        <taxon>Actinomadura</taxon>
    </lineage>
</organism>
<evidence type="ECO:0000256" key="5">
    <source>
        <dbReference type="ARBA" id="ARBA00022970"/>
    </source>
</evidence>
<evidence type="ECO:0000313" key="11">
    <source>
        <dbReference type="EMBL" id="MWA04876.1"/>
    </source>
</evidence>
<dbReference type="InterPro" id="IPR010065">
    <property type="entry name" value="AA_ABC_transptr_permease_3TM"/>
</dbReference>
<dbReference type="GO" id="GO:0043190">
    <property type="term" value="C:ATP-binding cassette (ABC) transporter complex"/>
    <property type="evidence" value="ECO:0007669"/>
    <property type="project" value="InterPro"/>
</dbReference>
<dbReference type="InterPro" id="IPR035906">
    <property type="entry name" value="MetI-like_sf"/>
</dbReference>
<evidence type="ECO:0000256" key="6">
    <source>
        <dbReference type="ARBA" id="ARBA00022989"/>
    </source>
</evidence>
<dbReference type="NCBIfam" id="TIGR01726">
    <property type="entry name" value="HEQRo_perm_3TM"/>
    <property type="match status" value="1"/>
</dbReference>
<protein>
    <submittedName>
        <fullName evidence="11">ABC transporter permease subunit</fullName>
    </submittedName>
</protein>
<dbReference type="Gene3D" id="1.10.3720.10">
    <property type="entry name" value="MetI-like"/>
    <property type="match status" value="1"/>
</dbReference>
<evidence type="ECO:0000313" key="12">
    <source>
        <dbReference type="Proteomes" id="UP000462055"/>
    </source>
</evidence>
<keyword evidence="3" id="KW-1003">Cell membrane</keyword>
<evidence type="ECO:0000256" key="4">
    <source>
        <dbReference type="ARBA" id="ARBA00022692"/>
    </source>
</evidence>
<dbReference type="InterPro" id="IPR043429">
    <property type="entry name" value="ArtM/GltK/GlnP/TcyL/YhdX-like"/>
</dbReference>
<comment type="caution">
    <text evidence="11">The sequence shown here is derived from an EMBL/GenBank/DDBJ whole genome shotgun (WGS) entry which is preliminary data.</text>
</comment>
<feature type="region of interest" description="Disordered" evidence="9">
    <location>
        <begin position="296"/>
        <end position="320"/>
    </location>
</feature>
<dbReference type="SUPFAM" id="SSF161098">
    <property type="entry name" value="MetI-like"/>
    <property type="match status" value="1"/>
</dbReference>
<feature type="compositionally biased region" description="Low complexity" evidence="9">
    <location>
        <begin position="15"/>
        <end position="26"/>
    </location>
</feature>
<evidence type="ECO:0000256" key="3">
    <source>
        <dbReference type="ARBA" id="ARBA00022475"/>
    </source>
</evidence>
<feature type="region of interest" description="Disordered" evidence="9">
    <location>
        <begin position="1"/>
        <end position="26"/>
    </location>
</feature>
<comment type="subcellular location">
    <subcellularLocation>
        <location evidence="1 8">Cell membrane</location>
        <topology evidence="1 8">Multi-pass membrane protein</topology>
    </subcellularLocation>
</comment>
<evidence type="ECO:0000256" key="8">
    <source>
        <dbReference type="RuleBase" id="RU363032"/>
    </source>
</evidence>
<gene>
    <name evidence="11" type="ORF">F8568_031810</name>
</gene>